<feature type="region of interest" description="Disordered" evidence="1">
    <location>
        <begin position="400"/>
        <end position="434"/>
    </location>
</feature>
<keyword evidence="2" id="KW-1133">Transmembrane helix</keyword>
<dbReference type="AlphaFoldDB" id="A0A9P7VYR5"/>
<proteinExistence type="predicted"/>
<sequence length="550" mass="58215">MVNSRTVLVDDNLLKYNPSIGSSQWGTGEGHTSQFINDSTHDAARSGLSFAYSFYGTSLAWSGVLWETEDVSFSISVDNENATTCNASGGDEESNIYKQLCQASGLSNSAHTVNVTCRGIDSESPVSIDYVTYTVDTDSDSDVPPGLSPGVFILIDDSDSLISYNGSWSQNSDDTFKTNGSGDSIIFTPYGGGVHRSNSAGSRFTFRFSGSAVSVYGVQQSASGSLAVSFEIDGSSQDGFNVTGSGDNDIALANLPLLSAAGLSSGDHEVAVNLTEISGDQVFELDYILYEPIYGKSEDIGTSSIGSGSSTSEPIPTGTTRSSDDGGPKNNTGTIVGAVLASLVALAVLSSLLYWCWKRRHCAGSDFQIDGTNEAFQYKVVSTAESSEGGMAGVTIPPPALIAPSTSPESSSRDVPFFDDPNGPSHDQPRAYDTNSTDARLLSASSSPYTQMTGTPIVRAFNSVAYSPPTLSRDISFAQGQILPTHHLNTTLSNTQIDPEEDVYTIRMPGTSGRRILSHRIDDDSPPVPTKAITGTTRCRLFRMVLLVLS</sequence>
<comment type="caution">
    <text evidence="3">The sequence shown here is derived from an EMBL/GenBank/DDBJ whole genome shotgun (WGS) entry which is preliminary data.</text>
</comment>
<reference evidence="3" key="1">
    <citation type="submission" date="2020-11" db="EMBL/GenBank/DDBJ databases">
        <title>Adaptations for nitrogen fixation in a non-lichenized fungal sporocarp promotes dispersal by wood-feeding termites.</title>
        <authorList>
            <consortium name="DOE Joint Genome Institute"/>
            <person name="Koch R.A."/>
            <person name="Yoon G."/>
            <person name="Arayal U."/>
            <person name="Lail K."/>
            <person name="Amirebrahimi M."/>
            <person name="Labutti K."/>
            <person name="Lipzen A."/>
            <person name="Riley R."/>
            <person name="Barry K."/>
            <person name="Henrissat B."/>
            <person name="Grigoriev I.V."/>
            <person name="Herr J.R."/>
            <person name="Aime M.C."/>
        </authorList>
    </citation>
    <scope>NUCLEOTIDE SEQUENCE</scope>
    <source>
        <strain evidence="3">MCA 3950</strain>
    </source>
</reference>
<gene>
    <name evidence="3" type="ORF">BT62DRAFT_722904</name>
</gene>
<evidence type="ECO:0000313" key="4">
    <source>
        <dbReference type="Proteomes" id="UP000812287"/>
    </source>
</evidence>
<keyword evidence="4" id="KW-1185">Reference proteome</keyword>
<organism evidence="3 4">
    <name type="scientific">Guyanagaster necrorhizus</name>
    <dbReference type="NCBI Taxonomy" id="856835"/>
    <lineage>
        <taxon>Eukaryota</taxon>
        <taxon>Fungi</taxon>
        <taxon>Dikarya</taxon>
        <taxon>Basidiomycota</taxon>
        <taxon>Agaricomycotina</taxon>
        <taxon>Agaricomycetes</taxon>
        <taxon>Agaricomycetidae</taxon>
        <taxon>Agaricales</taxon>
        <taxon>Marasmiineae</taxon>
        <taxon>Physalacriaceae</taxon>
        <taxon>Guyanagaster</taxon>
    </lineage>
</organism>
<feature type="region of interest" description="Disordered" evidence="1">
    <location>
        <begin position="301"/>
        <end position="330"/>
    </location>
</feature>
<feature type="transmembrane region" description="Helical" evidence="2">
    <location>
        <begin position="335"/>
        <end position="357"/>
    </location>
</feature>
<protein>
    <submittedName>
        <fullName evidence="3">Uncharacterized protein</fullName>
    </submittedName>
</protein>
<keyword evidence="2" id="KW-0472">Membrane</keyword>
<keyword evidence="2" id="KW-0812">Transmembrane</keyword>
<dbReference type="OrthoDB" id="2756615at2759"/>
<dbReference type="GeneID" id="66104318"/>
<name>A0A9P7VYR5_9AGAR</name>
<dbReference type="Gene3D" id="2.60.120.260">
    <property type="entry name" value="Galactose-binding domain-like"/>
    <property type="match status" value="2"/>
</dbReference>
<dbReference type="RefSeq" id="XP_043042209.1">
    <property type="nucleotide sequence ID" value="XM_043182022.1"/>
</dbReference>
<dbReference type="Proteomes" id="UP000812287">
    <property type="component" value="Unassembled WGS sequence"/>
</dbReference>
<accession>A0A9P7VYR5</accession>
<evidence type="ECO:0000256" key="1">
    <source>
        <dbReference type="SAM" id="MobiDB-lite"/>
    </source>
</evidence>
<evidence type="ECO:0000313" key="3">
    <source>
        <dbReference type="EMBL" id="KAG7448709.1"/>
    </source>
</evidence>
<feature type="compositionally biased region" description="Low complexity" evidence="1">
    <location>
        <begin position="301"/>
        <end position="320"/>
    </location>
</feature>
<evidence type="ECO:0000256" key="2">
    <source>
        <dbReference type="SAM" id="Phobius"/>
    </source>
</evidence>
<dbReference type="EMBL" id="MU250529">
    <property type="protein sequence ID" value="KAG7448709.1"/>
    <property type="molecule type" value="Genomic_DNA"/>
</dbReference>